<evidence type="ECO:0000256" key="1">
    <source>
        <dbReference type="ARBA" id="ARBA00000085"/>
    </source>
</evidence>
<dbReference type="Pfam" id="PF02518">
    <property type="entry name" value="HATPase_c"/>
    <property type="match status" value="1"/>
</dbReference>
<feature type="transmembrane region" description="Helical" evidence="13">
    <location>
        <begin position="355"/>
        <end position="377"/>
    </location>
</feature>
<feature type="compositionally biased region" description="Low complexity" evidence="12">
    <location>
        <begin position="1000"/>
        <end position="1010"/>
    </location>
</feature>
<keyword evidence="7" id="KW-0547">Nucleotide-binding</keyword>
<feature type="compositionally biased region" description="Gly residues" evidence="12">
    <location>
        <begin position="1164"/>
        <end position="1173"/>
    </location>
</feature>
<protein>
    <recommendedName>
        <fullName evidence="3">histidine kinase</fullName>
        <ecNumber evidence="3">2.7.13.3</ecNumber>
    </recommendedName>
</protein>
<dbReference type="SMART" id="SM00387">
    <property type="entry name" value="HATPase_c"/>
    <property type="match status" value="1"/>
</dbReference>
<feature type="compositionally biased region" description="Polar residues" evidence="12">
    <location>
        <begin position="1146"/>
        <end position="1163"/>
    </location>
</feature>
<evidence type="ECO:0000256" key="3">
    <source>
        <dbReference type="ARBA" id="ARBA00012438"/>
    </source>
</evidence>
<evidence type="ECO:0000256" key="4">
    <source>
        <dbReference type="ARBA" id="ARBA00022553"/>
    </source>
</evidence>
<dbReference type="Gene3D" id="6.10.340.10">
    <property type="match status" value="1"/>
</dbReference>
<dbReference type="InterPro" id="IPR013587">
    <property type="entry name" value="Nitrate/nitrite_sensing"/>
</dbReference>
<dbReference type="InterPro" id="IPR003594">
    <property type="entry name" value="HATPase_dom"/>
</dbReference>
<evidence type="ECO:0000256" key="5">
    <source>
        <dbReference type="ARBA" id="ARBA00022679"/>
    </source>
</evidence>
<name>A0A6H9YWL8_9ACTN</name>
<feature type="compositionally biased region" description="Polar residues" evidence="12">
    <location>
        <begin position="748"/>
        <end position="759"/>
    </location>
</feature>
<feature type="compositionally biased region" description="Basic and acidic residues" evidence="12">
    <location>
        <begin position="1"/>
        <end position="11"/>
    </location>
</feature>
<dbReference type="CDD" id="cd06225">
    <property type="entry name" value="HAMP"/>
    <property type="match status" value="1"/>
</dbReference>
<dbReference type="GO" id="GO:0000160">
    <property type="term" value="P:phosphorelay signal transduction system"/>
    <property type="evidence" value="ECO:0007669"/>
    <property type="project" value="UniProtKB-KW"/>
</dbReference>
<dbReference type="PROSITE" id="PS50885">
    <property type="entry name" value="HAMP"/>
    <property type="match status" value="1"/>
</dbReference>
<keyword evidence="11" id="KW-0902">Two-component regulatory system</keyword>
<dbReference type="Pfam" id="PF08376">
    <property type="entry name" value="NIT"/>
    <property type="match status" value="1"/>
</dbReference>
<feature type="compositionally biased region" description="Polar residues" evidence="12">
    <location>
        <begin position="910"/>
        <end position="927"/>
    </location>
</feature>
<keyword evidence="8" id="KW-0418">Kinase</keyword>
<evidence type="ECO:0000256" key="2">
    <source>
        <dbReference type="ARBA" id="ARBA00004370"/>
    </source>
</evidence>
<dbReference type="GO" id="GO:0005524">
    <property type="term" value="F:ATP binding"/>
    <property type="evidence" value="ECO:0007669"/>
    <property type="project" value="UniProtKB-KW"/>
</dbReference>
<keyword evidence="4" id="KW-0597">Phosphoprotein</keyword>
<dbReference type="AlphaFoldDB" id="A0A6H9YWL8"/>
<feature type="region of interest" description="Disordered" evidence="12">
    <location>
        <begin position="704"/>
        <end position="1173"/>
    </location>
</feature>
<dbReference type="SUPFAM" id="SSF55874">
    <property type="entry name" value="ATPase domain of HSP90 chaperone/DNA topoisomerase II/histidine kinase"/>
    <property type="match status" value="1"/>
</dbReference>
<dbReference type="Gene3D" id="3.30.565.10">
    <property type="entry name" value="Histidine kinase-like ATPase, C-terminal domain"/>
    <property type="match status" value="1"/>
</dbReference>
<dbReference type="PANTHER" id="PTHR44936">
    <property type="entry name" value="SENSOR PROTEIN CREC"/>
    <property type="match status" value="1"/>
</dbReference>
<evidence type="ECO:0000256" key="6">
    <source>
        <dbReference type="ARBA" id="ARBA00022692"/>
    </source>
</evidence>
<dbReference type="PANTHER" id="PTHR44936:SF9">
    <property type="entry name" value="SENSOR PROTEIN CREC"/>
    <property type="match status" value="1"/>
</dbReference>
<keyword evidence="6 13" id="KW-0812">Transmembrane</keyword>
<evidence type="ECO:0000313" key="16">
    <source>
        <dbReference type="Proteomes" id="UP000468735"/>
    </source>
</evidence>
<keyword evidence="16" id="KW-1185">Reference proteome</keyword>
<evidence type="ECO:0000259" key="14">
    <source>
        <dbReference type="PROSITE" id="PS50885"/>
    </source>
</evidence>
<sequence length="1173" mass="124644">MRMQSGDESREAPPASGRELPLAVPAADSRRGLGRLRLHNWRVPVRLFALIAIPTFVAALLAGYRVSVSWGDASDYQRLERLAKLGEQMAAFSHELEGERDLRVDRTANPTYSLVTLDTLRAKEASVDEAAGKVRAAARDASTEGSPGLELTVRTVLTRIEVLPALRKLADELPPGAIVDKYSGVITDVNDFHIQLAQGAPKPDLAQNALALSAIARAKDAASQERALVAIGLWAGRFEPADLRSLESTSAEWESLVATFRSTATGDQRRLYEDTVTGTEIDRTESMRLQAVTLARGSNQLRVRPLGVTAARQWGRDMTEKTGRMRTVEKALAESLTKRTKALGEDAFAAAIRDAVILFLVIAIVLIATIIVARSLVRPLRRLRNGALEVAGTRLPGLVDRLRDPEAAAGGIEVDPIDIISTDEIGQVARAFDEVHREAVRLAADEAVLRGNINAMFVNLSRRSQSLIERQLRLIEELEQSERDEEQLANLFRLDHLATRMRRNCENLLVLGGQDQARKWNRPVPLIDVVRASLSEVEQYERVALRVQGEMTVAGPMVNDLVHLLAELVENATVFSAESTKVTVSGQLLSGGGAMLQITDNGVGMSVEELEQANWRLANPPVIDFSAARRMGLFVVGRLAVRHGIRVELRAAQGGGLTAFVVLPDAGVSPSESGGVGSRNFSGNREFDAPAPVLSAGAGAPMALSAPASGASGSFQQPGTDGRGGPPVTFRDTGAQPSFQDTGARPSLQDTGPRQSYQDTGPRPSYQDTGSQPSYQDSGPQPSYQDSGPRPSYQDSGPQPSYQDSGPQPSYQDSGPQQRIRNTGGQPRVSNTGPLPRIQGTGPQQIVSPMESSRPPHSSSGQLPVRQPGAQLPGRADPASQTGPLPAVGDGRHQTGPLPAVPEAQPRIPEQQNAPEPNQRRQISWETGPQPAVQAFGSAGDYDRGAEPGHQPGPEQGTGRGASWGEPYGAGQGGAGQGSAGQGGAGQGGTRQGGPGQGGPRQPAPFTLEEPVLEPPAPEPAVRSEPPPSSPERSPIFDAMQSEWFQRRTEVGGGKDPVKGWESPADAGFQAAEAVREPVAGKLTSVGLPKRVPGKNRVPGAVASPGTQTTGTGPVEQPPAPRQSQSADVVRNRFASLQRGVHRGRTQAQYGGQGESTGENPSQQGGGETGGTR</sequence>
<dbReference type="OrthoDB" id="3845898at2"/>
<reference evidence="15 16" key="1">
    <citation type="submission" date="2019-09" db="EMBL/GenBank/DDBJ databases">
        <title>Actinomadura physcomitrii sp. nov., a novel actinomycete isolated from moss [Physcomitrium sphaericum (Ludw) Fuernr].</title>
        <authorList>
            <person name="Zhuang X."/>
            <person name="Liu C."/>
        </authorList>
    </citation>
    <scope>NUCLEOTIDE SEQUENCE [LARGE SCALE GENOMIC DNA]</scope>
    <source>
        <strain evidence="15 16">HMC1</strain>
    </source>
</reference>
<accession>A0A6H9YWL8</accession>
<dbReference type="Proteomes" id="UP000468735">
    <property type="component" value="Unassembled WGS sequence"/>
</dbReference>
<keyword evidence="5" id="KW-0808">Transferase</keyword>
<feature type="compositionally biased region" description="Gly residues" evidence="12">
    <location>
        <begin position="956"/>
        <end position="999"/>
    </location>
</feature>
<dbReference type="EC" id="2.7.13.3" evidence="3"/>
<comment type="subcellular location">
    <subcellularLocation>
        <location evidence="2">Membrane</location>
    </subcellularLocation>
</comment>
<dbReference type="SMART" id="SM00304">
    <property type="entry name" value="HAMP"/>
    <property type="match status" value="1"/>
</dbReference>
<comment type="caution">
    <text evidence="15">The sequence shown here is derived from an EMBL/GenBank/DDBJ whole genome shotgun (WGS) entry which is preliminary data.</text>
</comment>
<evidence type="ECO:0000256" key="13">
    <source>
        <dbReference type="SAM" id="Phobius"/>
    </source>
</evidence>
<feature type="domain" description="HAMP" evidence="14">
    <location>
        <begin position="374"/>
        <end position="444"/>
    </location>
</feature>
<dbReference type="InterPro" id="IPR036890">
    <property type="entry name" value="HATPase_C_sf"/>
</dbReference>
<feature type="compositionally biased region" description="Polar residues" evidence="12">
    <location>
        <begin position="793"/>
        <end position="833"/>
    </location>
</feature>
<evidence type="ECO:0000256" key="7">
    <source>
        <dbReference type="ARBA" id="ARBA00022741"/>
    </source>
</evidence>
<evidence type="ECO:0000256" key="9">
    <source>
        <dbReference type="ARBA" id="ARBA00022840"/>
    </source>
</evidence>
<proteinExistence type="predicted"/>
<dbReference type="EMBL" id="WBMT01000014">
    <property type="protein sequence ID" value="KAB2345278.1"/>
    <property type="molecule type" value="Genomic_DNA"/>
</dbReference>
<evidence type="ECO:0000256" key="10">
    <source>
        <dbReference type="ARBA" id="ARBA00022989"/>
    </source>
</evidence>
<keyword evidence="13" id="KW-0472">Membrane</keyword>
<feature type="compositionally biased region" description="Low complexity" evidence="12">
    <location>
        <begin position="704"/>
        <end position="714"/>
    </location>
</feature>
<keyword evidence="9" id="KW-0067">ATP-binding</keyword>
<gene>
    <name evidence="15" type="ORF">F8566_28910</name>
</gene>
<dbReference type="GO" id="GO:0004673">
    <property type="term" value="F:protein histidine kinase activity"/>
    <property type="evidence" value="ECO:0007669"/>
    <property type="project" value="UniProtKB-EC"/>
</dbReference>
<evidence type="ECO:0000256" key="12">
    <source>
        <dbReference type="SAM" id="MobiDB-lite"/>
    </source>
</evidence>
<dbReference type="GO" id="GO:0016020">
    <property type="term" value="C:membrane"/>
    <property type="evidence" value="ECO:0007669"/>
    <property type="project" value="UniProtKB-SubCell"/>
</dbReference>
<dbReference type="InterPro" id="IPR050980">
    <property type="entry name" value="2C_sensor_his_kinase"/>
</dbReference>
<feature type="region of interest" description="Disordered" evidence="12">
    <location>
        <begin position="1"/>
        <end position="23"/>
    </location>
</feature>
<evidence type="ECO:0000256" key="11">
    <source>
        <dbReference type="ARBA" id="ARBA00023012"/>
    </source>
</evidence>
<dbReference type="InterPro" id="IPR003660">
    <property type="entry name" value="HAMP_dom"/>
</dbReference>
<feature type="transmembrane region" description="Helical" evidence="13">
    <location>
        <begin position="45"/>
        <end position="64"/>
    </location>
</feature>
<keyword evidence="10 13" id="KW-1133">Transmembrane helix</keyword>
<organism evidence="15 16">
    <name type="scientific">Actinomadura rudentiformis</name>
    <dbReference type="NCBI Taxonomy" id="359158"/>
    <lineage>
        <taxon>Bacteria</taxon>
        <taxon>Bacillati</taxon>
        <taxon>Actinomycetota</taxon>
        <taxon>Actinomycetes</taxon>
        <taxon>Streptosporangiales</taxon>
        <taxon>Thermomonosporaceae</taxon>
        <taxon>Actinomadura</taxon>
    </lineage>
</organism>
<feature type="compositionally biased region" description="Pro residues" evidence="12">
    <location>
        <begin position="1013"/>
        <end position="1030"/>
    </location>
</feature>
<comment type="catalytic activity">
    <reaction evidence="1">
        <text>ATP + protein L-histidine = ADP + protein N-phospho-L-histidine.</text>
        <dbReference type="EC" id="2.7.13.3"/>
    </reaction>
</comment>
<feature type="compositionally biased region" description="Polar residues" evidence="12">
    <location>
        <begin position="841"/>
        <end position="862"/>
    </location>
</feature>
<evidence type="ECO:0000313" key="15">
    <source>
        <dbReference type="EMBL" id="KAB2345278.1"/>
    </source>
</evidence>
<evidence type="ECO:0000256" key="8">
    <source>
        <dbReference type="ARBA" id="ARBA00022777"/>
    </source>
</evidence>
<feature type="compositionally biased region" description="Polar residues" evidence="12">
    <location>
        <begin position="766"/>
        <end position="786"/>
    </location>
</feature>